<feature type="transmembrane region" description="Helical" evidence="1">
    <location>
        <begin position="148"/>
        <end position="168"/>
    </location>
</feature>
<dbReference type="AlphaFoldDB" id="A0A366I9G3"/>
<keyword evidence="3" id="KW-1185">Reference proteome</keyword>
<feature type="transmembrane region" description="Helical" evidence="1">
    <location>
        <begin position="60"/>
        <end position="78"/>
    </location>
</feature>
<dbReference type="EMBL" id="QNRY01000007">
    <property type="protein sequence ID" value="RBP64595.1"/>
    <property type="molecule type" value="Genomic_DNA"/>
</dbReference>
<evidence type="ECO:0000313" key="2">
    <source>
        <dbReference type="EMBL" id="RBP64595.1"/>
    </source>
</evidence>
<organism evidence="2 3">
    <name type="scientific">Brenneria salicis ATCC 15712 = DSM 30166</name>
    <dbReference type="NCBI Taxonomy" id="714314"/>
    <lineage>
        <taxon>Bacteria</taxon>
        <taxon>Pseudomonadati</taxon>
        <taxon>Pseudomonadota</taxon>
        <taxon>Gammaproteobacteria</taxon>
        <taxon>Enterobacterales</taxon>
        <taxon>Pectobacteriaceae</taxon>
        <taxon>Brenneria</taxon>
    </lineage>
</organism>
<comment type="caution">
    <text evidence="2">The sequence shown here is derived from an EMBL/GenBank/DDBJ whole genome shotgun (WGS) entry which is preliminary data.</text>
</comment>
<dbReference type="OrthoDB" id="345413at2"/>
<feature type="transmembrane region" description="Helical" evidence="1">
    <location>
        <begin position="115"/>
        <end position="136"/>
    </location>
</feature>
<feature type="transmembrane region" description="Helical" evidence="1">
    <location>
        <begin position="180"/>
        <end position="198"/>
    </location>
</feature>
<evidence type="ECO:0000256" key="1">
    <source>
        <dbReference type="SAM" id="Phobius"/>
    </source>
</evidence>
<dbReference type="RefSeq" id="WP_113865587.1">
    <property type="nucleotide sequence ID" value="NZ_AGJP01000001.1"/>
</dbReference>
<proteinExistence type="predicted"/>
<name>A0A366I9G3_9GAMM</name>
<feature type="transmembrane region" description="Helical" evidence="1">
    <location>
        <begin position="90"/>
        <end position="109"/>
    </location>
</feature>
<keyword evidence="1" id="KW-0812">Transmembrane</keyword>
<feature type="transmembrane region" description="Helical" evidence="1">
    <location>
        <begin position="6"/>
        <end position="23"/>
    </location>
</feature>
<evidence type="ECO:0000313" key="3">
    <source>
        <dbReference type="Proteomes" id="UP000253046"/>
    </source>
</evidence>
<reference evidence="2 3" key="1">
    <citation type="submission" date="2018-06" db="EMBL/GenBank/DDBJ databases">
        <title>Genomic Encyclopedia of Type Strains, Phase IV (KMG-IV): sequencing the most valuable type-strain genomes for metagenomic binning, comparative biology and taxonomic classification.</title>
        <authorList>
            <person name="Goeker M."/>
        </authorList>
    </citation>
    <scope>NUCLEOTIDE SEQUENCE [LARGE SCALE GENOMIC DNA]</scope>
    <source>
        <strain evidence="2 3">DSM 30166</strain>
    </source>
</reference>
<gene>
    <name evidence="2" type="ORF">DES54_10784</name>
</gene>
<accession>A0A366I9G3</accession>
<dbReference type="Proteomes" id="UP000253046">
    <property type="component" value="Unassembled WGS sequence"/>
</dbReference>
<feature type="transmembrane region" description="Helical" evidence="1">
    <location>
        <begin position="35"/>
        <end position="54"/>
    </location>
</feature>
<keyword evidence="1" id="KW-1133">Transmembrane helix</keyword>
<sequence length="277" mass="30416">MPAIPLPFITAFLLIVLFLRIRHINGKARSTKTETAFIAASCLTITLCGLHWGTSVPLPAFFQPIAAASVPPLFWLCSKPVNNDSKPLVRYFRHLLPVIGVALLITMRAHINLPLLDLSLLMIYAGYGTALVHSSRAIPSASHRWKKIGFLAGVYFICSGMADIAIALDLEIFGGRRAPGMIAAAHIATLIVLTLLIVTRDPSLAETAEKNKDGIEIQPASPEDRALADKLDQLIRAHHLYTDPSMTIQRLARRLGIPTRQLSEAINRVHGRIFLRS</sequence>
<keyword evidence="1" id="KW-0472">Membrane</keyword>
<protein>
    <submittedName>
        <fullName evidence="2">AraC family transcriptional regulator</fullName>
    </submittedName>
</protein>